<evidence type="ECO:0000313" key="7">
    <source>
        <dbReference type="EMBL" id="SKA05928.1"/>
    </source>
</evidence>
<evidence type="ECO:0000313" key="8">
    <source>
        <dbReference type="Proteomes" id="UP000190328"/>
    </source>
</evidence>
<keyword evidence="2 6" id="KW-0732">Signal</keyword>
<dbReference type="InterPro" id="IPR022387">
    <property type="entry name" value="Bind_CPR0540"/>
</dbReference>
<protein>
    <submittedName>
        <fullName evidence="7">Carbohydrate ABC transporter substrate-binding protein, CUT1 family (TC 3.A.1.1.-)</fullName>
    </submittedName>
</protein>
<dbReference type="Pfam" id="PF01547">
    <property type="entry name" value="SBP_bac_1"/>
    <property type="match status" value="1"/>
</dbReference>
<keyword evidence="3" id="KW-0472">Membrane</keyword>
<dbReference type="EMBL" id="FUXI01000032">
    <property type="protein sequence ID" value="SKA05928.1"/>
    <property type="molecule type" value="Genomic_DNA"/>
</dbReference>
<organism evidence="7 8">
    <name type="scientific">Pilibacter termitis</name>
    <dbReference type="NCBI Taxonomy" id="263852"/>
    <lineage>
        <taxon>Bacteria</taxon>
        <taxon>Bacillati</taxon>
        <taxon>Bacillota</taxon>
        <taxon>Bacilli</taxon>
        <taxon>Lactobacillales</taxon>
        <taxon>Enterococcaceae</taxon>
        <taxon>Pilibacter</taxon>
    </lineage>
</organism>
<dbReference type="RefSeq" id="WP_078808179.1">
    <property type="nucleotide sequence ID" value="NZ_FUXI01000032.1"/>
</dbReference>
<accession>A0A1T4QRQ2</accession>
<dbReference type="PANTHER" id="PTHR43649:SF33">
    <property type="entry name" value="POLYGALACTURONAN_RHAMNOGALACTURONAN-BINDING PROTEIN YTCQ"/>
    <property type="match status" value="1"/>
</dbReference>
<evidence type="ECO:0000256" key="5">
    <source>
        <dbReference type="ARBA" id="ARBA00023288"/>
    </source>
</evidence>
<dbReference type="NCBIfam" id="TIGR03850">
    <property type="entry name" value="bind_CPR_0540"/>
    <property type="match status" value="1"/>
</dbReference>
<dbReference type="STRING" id="263852.SAMN02745116_02277"/>
<evidence type="ECO:0000256" key="1">
    <source>
        <dbReference type="ARBA" id="ARBA00022475"/>
    </source>
</evidence>
<name>A0A1T4QRQ2_9ENTE</name>
<dbReference type="InterPro" id="IPR050490">
    <property type="entry name" value="Bact_solute-bd_prot1"/>
</dbReference>
<proteinExistence type="predicted"/>
<evidence type="ECO:0000256" key="2">
    <source>
        <dbReference type="ARBA" id="ARBA00022729"/>
    </source>
</evidence>
<feature type="chain" id="PRO_5012549563" evidence="6">
    <location>
        <begin position="24"/>
        <end position="444"/>
    </location>
</feature>
<dbReference type="AlphaFoldDB" id="A0A1T4QRQ2"/>
<dbReference type="Gene3D" id="3.40.190.10">
    <property type="entry name" value="Periplasmic binding protein-like II"/>
    <property type="match status" value="1"/>
</dbReference>
<dbReference type="SUPFAM" id="SSF53850">
    <property type="entry name" value="Periplasmic binding protein-like II"/>
    <property type="match status" value="1"/>
</dbReference>
<evidence type="ECO:0000256" key="3">
    <source>
        <dbReference type="ARBA" id="ARBA00023136"/>
    </source>
</evidence>
<dbReference type="PANTHER" id="PTHR43649">
    <property type="entry name" value="ARABINOSE-BINDING PROTEIN-RELATED"/>
    <property type="match status" value="1"/>
</dbReference>
<gene>
    <name evidence="7" type="ORF">SAMN02745116_02277</name>
</gene>
<dbReference type="PROSITE" id="PS51257">
    <property type="entry name" value="PROKAR_LIPOPROTEIN"/>
    <property type="match status" value="1"/>
</dbReference>
<keyword evidence="5" id="KW-0449">Lipoprotein</keyword>
<dbReference type="InterPro" id="IPR006059">
    <property type="entry name" value="SBP"/>
</dbReference>
<dbReference type="Proteomes" id="UP000190328">
    <property type="component" value="Unassembled WGS sequence"/>
</dbReference>
<keyword evidence="4" id="KW-0564">Palmitate</keyword>
<sequence length="444" mass="49173">MKKKMFGALLLSACALVTLGACGGGKNDEKSSDGKVELNLAVFEGGYGKEIYEKAVEAYKEVNPDVTIKLNASKTIEDEIIPSMKAGKFPDLMVLGQGAKSGLVESLIKDKSLEDVTDVLDMKVPSEEKVLKDKLVQGIVDNLATNPYGDEKTYLMPMYYAPTGLVYNKGLLKEKGWEEPKTMEEFFALGDKAKKEGIALFTYPTAGYMDSYFNSLFASIGGTKFFDEVMTYKKGVWESEDAKEALEITGKLLKNYTAKETVGNANAQDFTKNQQMILDNKALFMPNGTWIVQEMENAPRAKDFQWAIMPLPAMKSGGERYITTSVESAWIPKEAKQKKAAKEFMAFLYSDKVADIFLTANAVQPIKDITNKISEEAKPFYDAYNQEGVQALVGRFASTDAVEGVNISNTLYDTSNSIITGDKTVEQWQKDLNTVSEKLREAKD</sequence>
<reference evidence="7 8" key="1">
    <citation type="submission" date="2017-02" db="EMBL/GenBank/DDBJ databases">
        <authorList>
            <person name="Peterson S.W."/>
        </authorList>
    </citation>
    <scope>NUCLEOTIDE SEQUENCE [LARGE SCALE GENOMIC DNA]</scope>
    <source>
        <strain evidence="7 8">ATCC BAA-1030</strain>
    </source>
</reference>
<keyword evidence="8" id="KW-1185">Reference proteome</keyword>
<evidence type="ECO:0000256" key="6">
    <source>
        <dbReference type="SAM" id="SignalP"/>
    </source>
</evidence>
<feature type="signal peptide" evidence="6">
    <location>
        <begin position="1"/>
        <end position="23"/>
    </location>
</feature>
<evidence type="ECO:0000256" key="4">
    <source>
        <dbReference type="ARBA" id="ARBA00023139"/>
    </source>
</evidence>
<keyword evidence="1" id="KW-1003">Cell membrane</keyword>